<evidence type="ECO:0000313" key="2">
    <source>
        <dbReference type="Proteomes" id="UP000528734"/>
    </source>
</evidence>
<reference evidence="1 2" key="1">
    <citation type="submission" date="2020-03" db="EMBL/GenBank/DDBJ databases">
        <title>Bradyrhizobium diversity isolated from nodules of Muelleranthus trifoliolatus.</title>
        <authorList>
            <person name="Klepa M."/>
            <person name="Helene L."/>
            <person name="Hungria M."/>
        </authorList>
    </citation>
    <scope>NUCLEOTIDE SEQUENCE [LARGE SCALE GENOMIC DNA]</scope>
    <source>
        <strain evidence="1 2">WSM 1744</strain>
    </source>
</reference>
<proteinExistence type="predicted"/>
<keyword evidence="2" id="KW-1185">Reference proteome</keyword>
<dbReference type="Proteomes" id="UP000528734">
    <property type="component" value="Unassembled WGS sequence"/>
</dbReference>
<accession>A0A7Y4M504</accession>
<sequence>MSQQGPILIVSTVRRSSFAATLDVAKLFPVIETEWADAPRAVEQVQPAAVLAAASTTDQAGLAALAARVASRQPYLPLIAVDPVSSVPDNVIPFFQSQISHTQVSQAQISQTRGGADRLAARLRAALRVRSLHATVMRRLVPAMPMALSQIDPARDATVLLIGRGGAYPALSVALGERTGVVGALSIEAAAKHLNSRDIDGVVLGEGFSLRVIDAFLTVLTEDARFRNLPVVVTAGDLAPAYDLPNLEIISGDAAQVAATALPLIRQHAFEAHLSRTLKAIDADGLIDARTGLLTPEVFERDFARAIYQTQQRGGGLSVARFAFDPEHPRAQFDGARIISRLMRRMDFGAAQDDGSVVVVFAEADLKTAHTIARRLSSVMRHTSHGNRDTRSEPMVTVATLLPNDSAKSLRSRLYEGAERAAS</sequence>
<gene>
    <name evidence="1" type="ORF">HCN50_29800</name>
</gene>
<comment type="caution">
    <text evidence="1">The sequence shown here is derived from an EMBL/GenBank/DDBJ whole genome shotgun (WGS) entry which is preliminary data.</text>
</comment>
<dbReference type="RefSeq" id="WP_171713427.1">
    <property type="nucleotide sequence ID" value="NZ_JAAVLW010000011.1"/>
</dbReference>
<evidence type="ECO:0000313" key="1">
    <source>
        <dbReference type="EMBL" id="NOJ50383.1"/>
    </source>
</evidence>
<dbReference type="AlphaFoldDB" id="A0A7Y4M504"/>
<dbReference type="EMBL" id="JAAVLW010000011">
    <property type="protein sequence ID" value="NOJ50383.1"/>
    <property type="molecule type" value="Genomic_DNA"/>
</dbReference>
<organism evidence="1 2">
    <name type="scientific">Bradyrhizobium archetypum</name>
    <dbReference type="NCBI Taxonomy" id="2721160"/>
    <lineage>
        <taxon>Bacteria</taxon>
        <taxon>Pseudomonadati</taxon>
        <taxon>Pseudomonadota</taxon>
        <taxon>Alphaproteobacteria</taxon>
        <taxon>Hyphomicrobiales</taxon>
        <taxon>Nitrobacteraceae</taxon>
        <taxon>Bradyrhizobium</taxon>
    </lineage>
</organism>
<protein>
    <submittedName>
        <fullName evidence="1">GGDEF domain-containing protein</fullName>
    </submittedName>
</protein>
<name>A0A7Y4M504_9BRAD</name>